<name>A0A2X0Q2N4_BROTH</name>
<dbReference type="GO" id="GO:0005737">
    <property type="term" value="C:cytoplasm"/>
    <property type="evidence" value="ECO:0007669"/>
    <property type="project" value="TreeGrafter"/>
</dbReference>
<dbReference type="GO" id="GO:0016791">
    <property type="term" value="F:phosphatase activity"/>
    <property type="evidence" value="ECO:0007669"/>
    <property type="project" value="TreeGrafter"/>
</dbReference>
<dbReference type="GO" id="GO:0016853">
    <property type="term" value="F:isomerase activity"/>
    <property type="evidence" value="ECO:0007669"/>
    <property type="project" value="UniProtKB-KW"/>
</dbReference>
<evidence type="ECO:0000313" key="4">
    <source>
        <dbReference type="Proteomes" id="UP000270190"/>
    </source>
</evidence>
<dbReference type="AlphaFoldDB" id="A0A2X0Q2N4"/>
<reference evidence="4" key="1">
    <citation type="submission" date="2018-04" db="EMBL/GenBank/DDBJ databases">
        <authorList>
            <person name="Illikoud N."/>
        </authorList>
    </citation>
    <scope>NUCLEOTIDE SEQUENCE [LARGE SCALE GENOMIC DNA]</scope>
</reference>
<dbReference type="SMART" id="SM00855">
    <property type="entry name" value="PGAM"/>
    <property type="match status" value="1"/>
</dbReference>
<evidence type="ECO:0000256" key="1">
    <source>
        <dbReference type="PIRSR" id="PIRSR613078-1"/>
    </source>
</evidence>
<dbReference type="EMBL" id="OUNC01000056">
    <property type="protein sequence ID" value="SPP29750.1"/>
    <property type="molecule type" value="Genomic_DNA"/>
</dbReference>
<feature type="binding site" evidence="2">
    <location>
        <position position="61"/>
    </location>
    <ligand>
        <name>substrate</name>
    </ligand>
</feature>
<sequence>MSKQITYYFIRHGKTEWNEQGLMQGWGDSPLIQVGIDGAKAVGDVLKDVDFNACFTSTSGRTQQTADYILANHSDVPRYAKPDLREMYFGIWDGMSSTAAKEYEEFHTMRDTPAKYRAQVSGGETYQQMLDRTMRVLKRIEETDVEGNVLIVSHGMVLRQLMYVLGGGDWREHRDKSENILNTSISIVDYKDDTYTVREVNKIDHLEGLGLD</sequence>
<dbReference type="InterPro" id="IPR029033">
    <property type="entry name" value="His_PPase_superfam"/>
</dbReference>
<evidence type="ECO:0000256" key="2">
    <source>
        <dbReference type="PIRSR" id="PIRSR613078-2"/>
    </source>
</evidence>
<dbReference type="EC" id="5.4.2.-" evidence="3"/>
<feature type="binding site" evidence="2">
    <location>
        <begin position="11"/>
        <end position="18"/>
    </location>
    <ligand>
        <name>substrate</name>
    </ligand>
</feature>
<dbReference type="PANTHER" id="PTHR48100:SF1">
    <property type="entry name" value="HISTIDINE PHOSPHATASE FAMILY PROTEIN-RELATED"/>
    <property type="match status" value="1"/>
</dbReference>
<dbReference type="PANTHER" id="PTHR48100">
    <property type="entry name" value="BROAD-SPECIFICITY PHOSPHATASE YOR283W-RELATED"/>
    <property type="match status" value="1"/>
</dbReference>
<protein>
    <submittedName>
        <fullName evidence="3">Putative phosphoglycerate mutase</fullName>
        <ecNumber evidence="3">5.4.2.-</ecNumber>
    </submittedName>
</protein>
<dbReference type="InterPro" id="IPR013078">
    <property type="entry name" value="His_Pase_superF_clade-1"/>
</dbReference>
<accession>A0A2X0Q2N4</accession>
<feature type="active site" description="Tele-phosphohistidine intermediate" evidence="1">
    <location>
        <position position="12"/>
    </location>
</feature>
<dbReference type="SUPFAM" id="SSF53254">
    <property type="entry name" value="Phosphoglycerate mutase-like"/>
    <property type="match status" value="1"/>
</dbReference>
<dbReference type="InterPro" id="IPR050275">
    <property type="entry name" value="PGM_Phosphatase"/>
</dbReference>
<feature type="active site" description="Proton donor/acceptor" evidence="1">
    <location>
        <position position="86"/>
    </location>
</feature>
<dbReference type="Gene3D" id="3.40.50.1240">
    <property type="entry name" value="Phosphoglycerate mutase-like"/>
    <property type="match status" value="1"/>
</dbReference>
<dbReference type="Proteomes" id="UP000270190">
    <property type="component" value="Unassembled WGS sequence"/>
</dbReference>
<dbReference type="CDD" id="cd07067">
    <property type="entry name" value="HP_PGM_like"/>
    <property type="match status" value="1"/>
</dbReference>
<keyword evidence="3" id="KW-0413">Isomerase</keyword>
<proteinExistence type="predicted"/>
<dbReference type="Pfam" id="PF00300">
    <property type="entry name" value="His_Phos_1"/>
    <property type="match status" value="1"/>
</dbReference>
<organism evidence="3 4">
    <name type="scientific">Brochothrix thermosphacta</name>
    <name type="common">Microbacterium thermosphactum</name>
    <dbReference type="NCBI Taxonomy" id="2756"/>
    <lineage>
        <taxon>Bacteria</taxon>
        <taxon>Bacillati</taxon>
        <taxon>Bacillota</taxon>
        <taxon>Bacilli</taxon>
        <taxon>Bacillales</taxon>
        <taxon>Listeriaceae</taxon>
        <taxon>Brochothrix</taxon>
    </lineage>
</organism>
<gene>
    <name evidence="3" type="ORF">BTBSAS_60053</name>
</gene>
<evidence type="ECO:0000313" key="3">
    <source>
        <dbReference type="EMBL" id="SPP29750.1"/>
    </source>
</evidence>
<dbReference type="RefSeq" id="WP_029091314.1">
    <property type="nucleotide sequence ID" value="NZ_CBCPIX010000003.1"/>
</dbReference>